<evidence type="ECO:0000313" key="7">
    <source>
        <dbReference type="Proteomes" id="UP001530400"/>
    </source>
</evidence>
<comment type="similarity">
    <text evidence="1">Belongs to the peptidase C48 family.</text>
</comment>
<dbReference type="PANTHER" id="PTHR47764">
    <property type="entry name" value="UBIQUITIN-LIKE-SPECIFIC PROTEASE 2B-RELATED"/>
    <property type="match status" value="1"/>
</dbReference>
<dbReference type="InterPro" id="IPR003653">
    <property type="entry name" value="Peptidase_C48_C"/>
</dbReference>
<accession>A0ABD3QXQ2</accession>
<proteinExistence type="inferred from homology"/>
<feature type="compositionally biased region" description="Polar residues" evidence="4">
    <location>
        <begin position="299"/>
        <end position="310"/>
    </location>
</feature>
<evidence type="ECO:0000256" key="1">
    <source>
        <dbReference type="ARBA" id="ARBA00005234"/>
    </source>
</evidence>
<keyword evidence="3" id="KW-0378">Hydrolase</keyword>
<feature type="region of interest" description="Disordered" evidence="4">
    <location>
        <begin position="1"/>
        <end position="178"/>
    </location>
</feature>
<feature type="compositionally biased region" description="Basic and acidic residues" evidence="4">
    <location>
        <begin position="336"/>
        <end position="354"/>
    </location>
</feature>
<feature type="compositionally biased region" description="Basic residues" evidence="4">
    <location>
        <begin position="326"/>
        <end position="335"/>
    </location>
</feature>
<dbReference type="GO" id="GO:0006508">
    <property type="term" value="P:proteolysis"/>
    <property type="evidence" value="ECO:0007669"/>
    <property type="project" value="UniProtKB-KW"/>
</dbReference>
<dbReference type="GO" id="GO:0008233">
    <property type="term" value="F:peptidase activity"/>
    <property type="evidence" value="ECO:0007669"/>
    <property type="project" value="UniProtKB-KW"/>
</dbReference>
<feature type="region of interest" description="Disordered" evidence="4">
    <location>
        <begin position="934"/>
        <end position="969"/>
    </location>
</feature>
<dbReference type="Pfam" id="PF02902">
    <property type="entry name" value="Peptidase_C48"/>
    <property type="match status" value="1"/>
</dbReference>
<evidence type="ECO:0000256" key="2">
    <source>
        <dbReference type="ARBA" id="ARBA00022670"/>
    </source>
</evidence>
<gene>
    <name evidence="6" type="ORF">ACHAWO_000030</name>
</gene>
<dbReference type="SUPFAM" id="SSF54001">
    <property type="entry name" value="Cysteine proteinases"/>
    <property type="match status" value="1"/>
</dbReference>
<organism evidence="6 7">
    <name type="scientific">Cyclotella atomus</name>
    <dbReference type="NCBI Taxonomy" id="382360"/>
    <lineage>
        <taxon>Eukaryota</taxon>
        <taxon>Sar</taxon>
        <taxon>Stramenopiles</taxon>
        <taxon>Ochrophyta</taxon>
        <taxon>Bacillariophyta</taxon>
        <taxon>Coscinodiscophyceae</taxon>
        <taxon>Thalassiosirophycidae</taxon>
        <taxon>Stephanodiscales</taxon>
        <taxon>Stephanodiscaceae</taxon>
        <taxon>Cyclotella</taxon>
    </lineage>
</organism>
<dbReference type="EMBL" id="JALLPJ020000010">
    <property type="protein sequence ID" value="KAL3805209.1"/>
    <property type="molecule type" value="Genomic_DNA"/>
</dbReference>
<evidence type="ECO:0000259" key="5">
    <source>
        <dbReference type="PROSITE" id="PS50600"/>
    </source>
</evidence>
<dbReference type="Gene3D" id="3.40.395.10">
    <property type="entry name" value="Adenoviral Proteinase, Chain A"/>
    <property type="match status" value="1"/>
</dbReference>
<comment type="caution">
    <text evidence="6">The sequence shown here is derived from an EMBL/GenBank/DDBJ whole genome shotgun (WGS) entry which is preliminary data.</text>
</comment>
<evidence type="ECO:0000256" key="4">
    <source>
        <dbReference type="SAM" id="MobiDB-lite"/>
    </source>
</evidence>
<keyword evidence="7" id="KW-1185">Reference proteome</keyword>
<feature type="compositionally biased region" description="Basic and acidic residues" evidence="4">
    <location>
        <begin position="7"/>
        <end position="16"/>
    </location>
</feature>
<evidence type="ECO:0000313" key="6">
    <source>
        <dbReference type="EMBL" id="KAL3805209.1"/>
    </source>
</evidence>
<feature type="compositionally biased region" description="Basic residues" evidence="4">
    <location>
        <begin position="565"/>
        <end position="579"/>
    </location>
</feature>
<feature type="compositionally biased region" description="Acidic residues" evidence="4">
    <location>
        <begin position="630"/>
        <end position="642"/>
    </location>
</feature>
<dbReference type="InterPro" id="IPR038765">
    <property type="entry name" value="Papain-like_cys_pep_sf"/>
</dbReference>
<evidence type="ECO:0000256" key="3">
    <source>
        <dbReference type="ARBA" id="ARBA00022801"/>
    </source>
</evidence>
<reference evidence="6 7" key="1">
    <citation type="submission" date="2024-10" db="EMBL/GenBank/DDBJ databases">
        <title>Updated reference genomes for cyclostephanoid diatoms.</title>
        <authorList>
            <person name="Roberts W.R."/>
            <person name="Alverson A.J."/>
        </authorList>
    </citation>
    <scope>NUCLEOTIDE SEQUENCE [LARGE SCALE GENOMIC DNA]</scope>
    <source>
        <strain evidence="6 7">AJA010-31</strain>
    </source>
</reference>
<feature type="compositionally biased region" description="Polar residues" evidence="4">
    <location>
        <begin position="77"/>
        <end position="87"/>
    </location>
</feature>
<dbReference type="PANTHER" id="PTHR47764:SF2">
    <property type="entry name" value="UBIQUITIN-LIKE PROTEASE FAMILY PROFILE DOMAIN-CONTAINING PROTEIN"/>
    <property type="match status" value="1"/>
</dbReference>
<feature type="compositionally biased region" description="Polar residues" evidence="4">
    <location>
        <begin position="937"/>
        <end position="957"/>
    </location>
</feature>
<feature type="compositionally biased region" description="Low complexity" evidence="4">
    <location>
        <begin position="359"/>
        <end position="370"/>
    </location>
</feature>
<feature type="compositionally biased region" description="Basic and acidic residues" evidence="4">
    <location>
        <begin position="154"/>
        <end position="169"/>
    </location>
</feature>
<feature type="compositionally biased region" description="Basic and acidic residues" evidence="4">
    <location>
        <begin position="92"/>
        <end position="116"/>
    </location>
</feature>
<dbReference type="Proteomes" id="UP001530400">
    <property type="component" value="Unassembled WGS sequence"/>
</dbReference>
<name>A0ABD3QXQ2_9STRA</name>
<sequence>MYFPLPSKKEQHEQLKRRAPLVHCPTPNRAPLSERPHTFIPDGTNKLGALAEELELTEPTDSKPEKRYDGGSKKQVHLNQTQKQSNLFDGADQQKRAEQEDSEHSNTANLRDHGAPDTEMSLDNDISTNSGKKKERGSEEENLEIAKSSQYKKPPFDVDGHVSDRKESDSEVADDGEDMMETIKSCYEPPSQEDYKIIENGRKKRGCDGSNVHVNHGEFEEQASNYERDAMVNSFGFTKVNDREPKRSKKAAKQGKTAIALGDSFRSNKDPLQGYDSDDQEKKVDSDATQAFLRKNGVIQATPQPSTTLNDGWLDRLYSPSEYKKKSPKRRRGKAKSQESSRRTRPKAKIERSTNDNAITIDDSSSDESSIGIDDVEVEAASVANVEDDEEVESLPQGSMQSTGDLISIDIARIAIGKKVFRSRCALKLQLCTEDPYLLILFRNDESKKVEMKVYFEELEEFSFYLVDEEEEPDSYDNGLSIIAMHVTPSQQNKLLDFTEWYDGEGNNDSGMKYITMELRDVDQFNKIIMSRDKLDSYFSDEPIEFRFLGNYTKALVEDDEAEKAKRRSGPRTRPKGKSKMLSDSENKLLVVYPFKVDEDQLQHISSELNELGGDQLGVDEVVTDAEMLDAPEEDSEVEEGGENNPAETGRSSRTHHISIREDDKERLEPGQFLNDAIVDFWMSWISRGKPKSTDNQVHFFTSHFLTTIIEEGPEGVKSWTQNKKKTIPVFEKKFIFVPVNGDLHWSLCVIVNPGKIMEVYNKNVNDNDPGSLTDEEKEMEWPWKTRVAKKIYQWLNFEWNRSMKGTADFIENPFIPEKMMLVAPKVPYQDNGCDRGVFVCRYAYNLYLMRNQIFSFSGIENQFKKSITNGPAFDFDMDDIARIREEIKVLIDALSRLYYAYKRKEKSLRAADKEKESLKAPYQEIARISDEKGAATSKTYDSSSTAPQNATDNYSSPADVATGGNRKAPEGINFAPELESSLHTTISINGVLHKQCLEMFYNPDPRSQIDNVETKAKIKVGEEWIEAPVHPITAKSKDRESSRPRANLTGEIMKKIKPPIVDNSKGDVVHIKFKSGRENTAFFASSTSKCHLLKKLFKSFEESKKDLEVLLKEIPVDVWKLDTLGGSKYFSLGTSLRSGTQGSRKDLPFLRKECQYKLLMDISKIYAKLLGIEAAIINKYCPKIYKRNHETYSGGEDCIFPSPQDQYASQTTSELFHFCLNQVALRILKNESNKKDEQMYRLALHTDDGDVSSDQPLTFLSFGGKDGLGGDVAGSDLVVFDHCNGGQCYRLKTSIKSTVVLVLFNSNEQLHGNFVDMHQKLNTSCWNVRFIPYGRVNVLNFISRRNKNKVKGQCFKGVELQYHRPLKDKEFSYGDKVSAYWGKGQKRKLLGGEISSEDGQLCMHWYTDGKKSKLGKSESVYSFECSQSDPHDCNHCNPTGMKIVSSYKY</sequence>
<protein>
    <recommendedName>
        <fullName evidence="5">Ubiquitin-like protease family profile domain-containing protein</fullName>
    </recommendedName>
</protein>
<keyword evidence="2" id="KW-0645">Protease</keyword>
<feature type="compositionally biased region" description="Basic and acidic residues" evidence="4">
    <location>
        <begin position="60"/>
        <end position="72"/>
    </location>
</feature>
<feature type="domain" description="Ubiquitin-like protease family profile" evidence="5">
    <location>
        <begin position="658"/>
        <end position="847"/>
    </location>
</feature>
<feature type="region of interest" description="Disordered" evidence="4">
    <location>
        <begin position="630"/>
        <end position="657"/>
    </location>
</feature>
<dbReference type="PROSITE" id="PS50600">
    <property type="entry name" value="ULP_PROTEASE"/>
    <property type="match status" value="1"/>
</dbReference>
<feature type="region of interest" description="Disordered" evidence="4">
    <location>
        <begin position="240"/>
        <end position="370"/>
    </location>
</feature>
<feature type="region of interest" description="Disordered" evidence="4">
    <location>
        <begin position="559"/>
        <end position="583"/>
    </location>
</feature>